<dbReference type="Proteomes" id="UP001055125">
    <property type="component" value="Unassembled WGS sequence"/>
</dbReference>
<sequence length="141" mass="15739">MRSKYPERLENVPSIPGVDLTKFMHVVQDMETGLVYASDHGGPYERAHAFITQMVTGKPYRDPGPLNPLTADPSEVASMLEYLVIEFRPDLEDHPRLGRACEALAGNMGSSNNQKVLGDCETNYDRWDIMLETAIGGLDRK</sequence>
<organism evidence="1 2">
    <name type="scientific">Methylobacterium iners</name>
    <dbReference type="NCBI Taxonomy" id="418707"/>
    <lineage>
        <taxon>Bacteria</taxon>
        <taxon>Pseudomonadati</taxon>
        <taxon>Pseudomonadota</taxon>
        <taxon>Alphaproteobacteria</taxon>
        <taxon>Hyphomicrobiales</taxon>
        <taxon>Methylobacteriaceae</taxon>
        <taxon>Methylobacterium</taxon>
    </lineage>
</organism>
<reference evidence="1" key="1">
    <citation type="journal article" date="2021" name="Front. Microbiol.">
        <title>Comprehensive Comparative Genomics and Phenotyping of Methylobacterium Species.</title>
        <authorList>
            <person name="Alessa O."/>
            <person name="Ogura Y."/>
            <person name="Fujitani Y."/>
            <person name="Takami H."/>
            <person name="Hayashi T."/>
            <person name="Sahin N."/>
            <person name="Tani A."/>
        </authorList>
    </citation>
    <scope>NUCLEOTIDE SEQUENCE</scope>
    <source>
        <strain evidence="1">DSM 19015</strain>
    </source>
</reference>
<evidence type="ECO:0000313" key="1">
    <source>
        <dbReference type="EMBL" id="GJD94791.1"/>
    </source>
</evidence>
<evidence type="ECO:0000313" key="2">
    <source>
        <dbReference type="Proteomes" id="UP001055125"/>
    </source>
</evidence>
<proteinExistence type="predicted"/>
<comment type="caution">
    <text evidence="1">The sequence shown here is derived from an EMBL/GenBank/DDBJ whole genome shotgun (WGS) entry which is preliminary data.</text>
</comment>
<protein>
    <submittedName>
        <fullName evidence="1">Uncharacterized protein</fullName>
    </submittedName>
</protein>
<gene>
    <name evidence="1" type="ORF">OCOJLMKI_1995</name>
</gene>
<dbReference type="EMBL" id="BPQP01000029">
    <property type="protein sequence ID" value="GJD94791.1"/>
    <property type="molecule type" value="Genomic_DNA"/>
</dbReference>
<accession>A0ABQ4RVC7</accession>
<keyword evidence="2" id="KW-1185">Reference proteome</keyword>
<name>A0ABQ4RVC7_9HYPH</name>
<dbReference type="RefSeq" id="WP_238243953.1">
    <property type="nucleotide sequence ID" value="NZ_BPQP01000029.1"/>
</dbReference>
<reference evidence="1" key="2">
    <citation type="submission" date="2021-08" db="EMBL/GenBank/DDBJ databases">
        <authorList>
            <person name="Tani A."/>
            <person name="Ola A."/>
            <person name="Ogura Y."/>
            <person name="Katsura K."/>
            <person name="Hayashi T."/>
        </authorList>
    </citation>
    <scope>NUCLEOTIDE SEQUENCE</scope>
    <source>
        <strain evidence="1">DSM 19015</strain>
    </source>
</reference>